<dbReference type="GO" id="GO:0004334">
    <property type="term" value="F:fumarylacetoacetase activity"/>
    <property type="evidence" value="ECO:0007669"/>
    <property type="project" value="UniProtKB-UniRule"/>
</dbReference>
<evidence type="ECO:0000256" key="2">
    <source>
        <dbReference type="SAM" id="MobiDB-lite"/>
    </source>
</evidence>
<feature type="compositionally biased region" description="Polar residues" evidence="2">
    <location>
        <begin position="304"/>
        <end position="320"/>
    </location>
</feature>
<feature type="compositionally biased region" description="Pro residues" evidence="2">
    <location>
        <begin position="324"/>
        <end position="337"/>
    </location>
</feature>
<organism evidence="3 4">
    <name type="scientific">Pristionchus entomophagus</name>
    <dbReference type="NCBI Taxonomy" id="358040"/>
    <lineage>
        <taxon>Eukaryota</taxon>
        <taxon>Metazoa</taxon>
        <taxon>Ecdysozoa</taxon>
        <taxon>Nematoda</taxon>
        <taxon>Chromadorea</taxon>
        <taxon>Rhabditida</taxon>
        <taxon>Rhabditina</taxon>
        <taxon>Diplogasteromorpha</taxon>
        <taxon>Diplogasteroidea</taxon>
        <taxon>Neodiplogasteridae</taxon>
        <taxon>Pristionchus</taxon>
    </lineage>
</organism>
<dbReference type="GO" id="GO:0006559">
    <property type="term" value="P:L-phenylalanine catabolic process"/>
    <property type="evidence" value="ECO:0007669"/>
    <property type="project" value="UniProtKB-UniRule"/>
</dbReference>
<keyword evidence="1" id="KW-0585">Phenylalanine catabolism</keyword>
<feature type="compositionally biased region" description="Low complexity" evidence="2">
    <location>
        <begin position="350"/>
        <end position="362"/>
    </location>
</feature>
<dbReference type="InterPro" id="IPR005959">
    <property type="entry name" value="Fumarylacetoacetase"/>
</dbReference>
<keyword evidence="1" id="KW-0828">Tyrosine catabolism</keyword>
<comment type="cofactor">
    <cofactor evidence="1">
        <name>Mg(2+)</name>
        <dbReference type="ChEBI" id="CHEBI:18420"/>
    </cofactor>
    <cofactor evidence="1">
        <name>Ca(2+)</name>
        <dbReference type="ChEBI" id="CHEBI:29108"/>
    </cofactor>
</comment>
<comment type="pathway">
    <text evidence="1">Amino-acid degradation; L-phenylalanine degradation; acetoacetate and fumarate from L-phenylalanine: step 6/6.</text>
</comment>
<feature type="compositionally biased region" description="Low complexity" evidence="2">
    <location>
        <begin position="196"/>
        <end position="215"/>
    </location>
</feature>
<evidence type="ECO:0000313" key="3">
    <source>
        <dbReference type="EMBL" id="GMT04624.1"/>
    </source>
</evidence>
<comment type="catalytic activity">
    <reaction evidence="1">
        <text>4-fumarylacetoacetate + H2O = acetoacetate + fumarate + H(+)</text>
        <dbReference type="Rhea" id="RHEA:10244"/>
        <dbReference type="ChEBI" id="CHEBI:13705"/>
        <dbReference type="ChEBI" id="CHEBI:15377"/>
        <dbReference type="ChEBI" id="CHEBI:15378"/>
        <dbReference type="ChEBI" id="CHEBI:18034"/>
        <dbReference type="ChEBI" id="CHEBI:29806"/>
        <dbReference type="EC" id="3.7.1.2"/>
    </reaction>
</comment>
<keyword evidence="1" id="KW-0378">Hydrolase</keyword>
<keyword evidence="1" id="KW-0479">Metal-binding</keyword>
<keyword evidence="1" id="KW-0106">Calcium</keyword>
<dbReference type="PANTHER" id="PTHR43069:SF2">
    <property type="entry name" value="FUMARYLACETOACETASE"/>
    <property type="match status" value="1"/>
</dbReference>
<protein>
    <recommendedName>
        <fullName evidence="1">Fumarylacetoacetase</fullName>
        <ecNumber evidence="1">3.7.1.2</ecNumber>
    </recommendedName>
    <alternativeName>
        <fullName evidence="1">Fumarylacetoacetate hydrolase</fullName>
    </alternativeName>
</protein>
<keyword evidence="4" id="KW-1185">Reference proteome</keyword>
<comment type="caution">
    <text evidence="3">The sequence shown here is derived from an EMBL/GenBank/DDBJ whole genome shotgun (WGS) entry which is preliminary data.</text>
</comment>
<comment type="similarity">
    <text evidence="1">Belongs to the FAH family.</text>
</comment>
<accession>A0AAV5UCE8</accession>
<keyword evidence="1" id="KW-0460">Magnesium</keyword>
<proteinExistence type="inferred from homology"/>
<dbReference type="EC" id="3.7.1.2" evidence="1"/>
<evidence type="ECO:0000256" key="1">
    <source>
        <dbReference type="RuleBase" id="RU366008"/>
    </source>
</evidence>
<dbReference type="GO" id="GO:0046872">
    <property type="term" value="F:metal ion binding"/>
    <property type="evidence" value="ECO:0007669"/>
    <property type="project" value="UniProtKB-UniRule"/>
</dbReference>
<dbReference type="AlphaFoldDB" id="A0AAV5UCE8"/>
<feature type="compositionally biased region" description="Polar residues" evidence="2">
    <location>
        <begin position="363"/>
        <end position="373"/>
    </location>
</feature>
<dbReference type="Proteomes" id="UP001432027">
    <property type="component" value="Unassembled WGS sequence"/>
</dbReference>
<reference evidence="3" key="1">
    <citation type="submission" date="2023-10" db="EMBL/GenBank/DDBJ databases">
        <title>Genome assembly of Pristionchus species.</title>
        <authorList>
            <person name="Yoshida K."/>
            <person name="Sommer R.J."/>
        </authorList>
    </citation>
    <scope>NUCLEOTIDE SEQUENCE</scope>
    <source>
        <strain evidence="3">RS0144</strain>
    </source>
</reference>
<feature type="compositionally biased region" description="Polar residues" evidence="2">
    <location>
        <begin position="426"/>
        <end position="442"/>
    </location>
</feature>
<dbReference type="EMBL" id="BTSX01000006">
    <property type="protein sequence ID" value="GMT04624.1"/>
    <property type="molecule type" value="Genomic_DNA"/>
</dbReference>
<dbReference type="GO" id="GO:0006572">
    <property type="term" value="P:L-tyrosine catabolic process"/>
    <property type="evidence" value="ECO:0007669"/>
    <property type="project" value="UniProtKB-UniRule"/>
</dbReference>
<feature type="compositionally biased region" description="Polar residues" evidence="2">
    <location>
        <begin position="156"/>
        <end position="178"/>
    </location>
</feature>
<dbReference type="GO" id="GO:1902000">
    <property type="term" value="P:homogentisate catabolic process"/>
    <property type="evidence" value="ECO:0007669"/>
    <property type="project" value="TreeGrafter"/>
</dbReference>
<sequence length="442" mass="47363">MYNRYRMLWCSINNNNSKHSNSRCCRCCWPSLLQQGQQQPAAAPPQLQQVQQPQNNLVQQLQQQLLLHQLTAAAAAQPAAGASGSSLATLVLLLQQQQQLTSVLTSTGGGNVGVAAQANPLMQLTNAVLHQSQQSQQQEQNLLQQRALMEILNNQQSGGNERPSIMSSLASNASTSRDTGLGGLTSLTRPQPIDISQQSSSRNLLQQLQQQGSTSAATTTNPVQPLTHPPPMIRGNSGLDQARAAQAAAAAARAAAVPQANLNDPSSVETRIQRLIKQNEEILEPAPVLLKRRPYHRALGAQASIDNDSNHSGSSRTSPGITPRFPPPTSRPLPPPTTRSQSLFELGLKPSTSSSTPIPSSILPNGSLTSGQPMNRGLAAELQHMFMTGVEPSCSRTNEAAPECPHCKLRFPNESTREAHQDRLQQEGSAICSSCSRLSAAR</sequence>
<evidence type="ECO:0000313" key="4">
    <source>
        <dbReference type="Proteomes" id="UP001432027"/>
    </source>
</evidence>
<dbReference type="PANTHER" id="PTHR43069">
    <property type="entry name" value="FUMARYLACETOACETASE"/>
    <property type="match status" value="1"/>
</dbReference>
<feature type="region of interest" description="Disordered" evidence="2">
    <location>
        <begin position="156"/>
        <end position="241"/>
    </location>
</feature>
<feature type="region of interest" description="Disordered" evidence="2">
    <location>
        <begin position="418"/>
        <end position="442"/>
    </location>
</feature>
<feature type="region of interest" description="Disordered" evidence="2">
    <location>
        <begin position="302"/>
        <end position="374"/>
    </location>
</feature>
<gene>
    <name evidence="3" type="ORF">PENTCL1PPCAC_26798</name>
</gene>
<name>A0AAV5UCE8_9BILA</name>